<dbReference type="InterPro" id="IPR036028">
    <property type="entry name" value="SH3-like_dom_sf"/>
</dbReference>
<protein>
    <recommendedName>
        <fullName evidence="2">SH3 domain-containing protein</fullName>
    </recommendedName>
</protein>
<feature type="domain" description="SH3" evidence="2">
    <location>
        <begin position="1"/>
        <end position="59"/>
    </location>
</feature>
<dbReference type="SMART" id="SM00326">
    <property type="entry name" value="SH3"/>
    <property type="match status" value="2"/>
</dbReference>
<dbReference type="PROSITE" id="PS50002">
    <property type="entry name" value="SH3"/>
    <property type="match status" value="1"/>
</dbReference>
<dbReference type="InterPro" id="IPR001452">
    <property type="entry name" value="SH3_domain"/>
</dbReference>
<dbReference type="SUPFAM" id="SSF50044">
    <property type="entry name" value="SH3-domain"/>
    <property type="match status" value="2"/>
</dbReference>
<evidence type="ECO:0000313" key="4">
    <source>
        <dbReference type="Proteomes" id="UP000478417"/>
    </source>
</evidence>
<dbReference type="RefSeq" id="WP_163963118.1">
    <property type="nucleotide sequence ID" value="NZ_JAAGNX010000001.1"/>
</dbReference>
<evidence type="ECO:0000259" key="2">
    <source>
        <dbReference type="PROSITE" id="PS50002"/>
    </source>
</evidence>
<dbReference type="Proteomes" id="UP000478417">
    <property type="component" value="Unassembled WGS sequence"/>
</dbReference>
<sequence>MQFRVLADYEVNDPHPLRLLAGTEVKAIKTDNSWPGWLWIESDGQSGWIPESYLAESPDGRLRTSREFNGTELSALRHAILNALETESGWIFARSESGETGWFPMFNLRPHQNT</sequence>
<dbReference type="EMBL" id="JAAGNX010000001">
    <property type="protein sequence ID" value="NDV61837.1"/>
    <property type="molecule type" value="Genomic_DNA"/>
</dbReference>
<gene>
    <name evidence="3" type="ORF">G0Q06_05180</name>
</gene>
<evidence type="ECO:0000256" key="1">
    <source>
        <dbReference type="ARBA" id="ARBA00022443"/>
    </source>
</evidence>
<dbReference type="Gene3D" id="2.30.30.40">
    <property type="entry name" value="SH3 Domains"/>
    <property type="match status" value="1"/>
</dbReference>
<proteinExistence type="predicted"/>
<comment type="caution">
    <text evidence="3">The sequence shown here is derived from an EMBL/GenBank/DDBJ whole genome shotgun (WGS) entry which is preliminary data.</text>
</comment>
<dbReference type="Pfam" id="PF07653">
    <property type="entry name" value="SH3_2"/>
    <property type="match status" value="1"/>
</dbReference>
<keyword evidence="4" id="KW-1185">Reference proteome</keyword>
<organism evidence="3 4">
    <name type="scientific">Oceanipulchritudo coccoides</name>
    <dbReference type="NCBI Taxonomy" id="2706888"/>
    <lineage>
        <taxon>Bacteria</taxon>
        <taxon>Pseudomonadati</taxon>
        <taxon>Verrucomicrobiota</taxon>
        <taxon>Opitutia</taxon>
        <taxon>Puniceicoccales</taxon>
        <taxon>Oceanipulchritudinaceae</taxon>
        <taxon>Oceanipulchritudo</taxon>
    </lineage>
</organism>
<accession>A0A6B2M195</accession>
<reference evidence="3 4" key="1">
    <citation type="submission" date="2020-02" db="EMBL/GenBank/DDBJ databases">
        <title>Albibacoteraceae fam. nov., the first described family within the subdivision 4 Verrucomicrobia.</title>
        <authorList>
            <person name="Xi F."/>
        </authorList>
    </citation>
    <scope>NUCLEOTIDE SEQUENCE [LARGE SCALE GENOMIC DNA]</scope>
    <source>
        <strain evidence="3 4">CK1056</strain>
    </source>
</reference>
<name>A0A6B2M195_9BACT</name>
<dbReference type="AlphaFoldDB" id="A0A6B2M195"/>
<keyword evidence="1" id="KW-0728">SH3 domain</keyword>
<evidence type="ECO:0000313" key="3">
    <source>
        <dbReference type="EMBL" id="NDV61837.1"/>
    </source>
</evidence>